<name>A0A0S8G6P0_UNCT6</name>
<feature type="domain" description="Cyclic nucleotide-binding" evidence="1">
    <location>
        <begin position="12"/>
        <end position="115"/>
    </location>
</feature>
<evidence type="ECO:0000313" key="2">
    <source>
        <dbReference type="EMBL" id="KPK68242.1"/>
    </source>
</evidence>
<dbReference type="PANTHER" id="PTHR23011:SF28">
    <property type="entry name" value="CYCLIC NUCLEOTIDE-BINDING DOMAIN CONTAINING PROTEIN"/>
    <property type="match status" value="1"/>
</dbReference>
<dbReference type="SUPFAM" id="SSF51206">
    <property type="entry name" value="cAMP-binding domain-like"/>
    <property type="match status" value="1"/>
</dbReference>
<dbReference type="Proteomes" id="UP000051717">
    <property type="component" value="Unassembled WGS sequence"/>
</dbReference>
<protein>
    <recommendedName>
        <fullName evidence="1">Cyclic nucleotide-binding domain-containing protein</fullName>
    </recommendedName>
</protein>
<dbReference type="PANTHER" id="PTHR23011">
    <property type="entry name" value="CYCLIC NUCLEOTIDE-BINDING DOMAIN CONTAINING PROTEIN"/>
    <property type="match status" value="1"/>
</dbReference>
<dbReference type="InterPro" id="IPR018490">
    <property type="entry name" value="cNMP-bd_dom_sf"/>
</dbReference>
<accession>A0A0S8G6P0</accession>
<dbReference type="Gene3D" id="2.60.120.10">
    <property type="entry name" value="Jelly Rolls"/>
    <property type="match status" value="1"/>
</dbReference>
<reference evidence="2 3" key="1">
    <citation type="journal article" date="2015" name="Microbiome">
        <title>Genomic resolution of linkages in carbon, nitrogen, and sulfur cycling among widespread estuary sediment bacteria.</title>
        <authorList>
            <person name="Baker B.J."/>
            <person name="Lazar C.S."/>
            <person name="Teske A.P."/>
            <person name="Dick G.J."/>
        </authorList>
    </citation>
    <scope>NUCLEOTIDE SEQUENCE [LARGE SCALE GENOMIC DNA]</scope>
    <source>
        <strain evidence="2">SM23_40</strain>
    </source>
</reference>
<dbReference type="CDD" id="cd00038">
    <property type="entry name" value="CAP_ED"/>
    <property type="match status" value="1"/>
</dbReference>
<dbReference type="InterPro" id="IPR000595">
    <property type="entry name" value="cNMP-bd_dom"/>
</dbReference>
<dbReference type="PRINTS" id="PR00103">
    <property type="entry name" value="CAMPKINASE"/>
</dbReference>
<evidence type="ECO:0000259" key="1">
    <source>
        <dbReference type="PROSITE" id="PS50042"/>
    </source>
</evidence>
<gene>
    <name evidence="2" type="ORF">AMJ82_08755</name>
</gene>
<sequence length="154" mass="17174">MEKQEALRKIYLFEGLTPDELNKMIQIGEEKKYSGEDVIIKEGDPGDGFYAVLSGAVRISVIVPGVGEEALAILREGDYFGEMALIDDHPRSATAISHGDSVLLKIESEAFKKLLFEELGLAYKLLWVFAKTLSSRLRETDERLKGMMSLAKSF</sequence>
<comment type="caution">
    <text evidence="2">The sequence shown here is derived from an EMBL/GenBank/DDBJ whole genome shotgun (WGS) entry which is preliminary data.</text>
</comment>
<evidence type="ECO:0000313" key="3">
    <source>
        <dbReference type="Proteomes" id="UP000051717"/>
    </source>
</evidence>
<dbReference type="EMBL" id="LJUI01000084">
    <property type="protein sequence ID" value="KPK68242.1"/>
    <property type="molecule type" value="Genomic_DNA"/>
</dbReference>
<dbReference type="SMART" id="SM00100">
    <property type="entry name" value="cNMP"/>
    <property type="match status" value="1"/>
</dbReference>
<organism evidence="2 3">
    <name type="scientific">candidate division TA06 bacterium SM23_40</name>
    <dbReference type="NCBI Taxonomy" id="1703774"/>
    <lineage>
        <taxon>Bacteria</taxon>
        <taxon>Bacteria division TA06</taxon>
    </lineage>
</organism>
<proteinExistence type="predicted"/>
<dbReference type="Pfam" id="PF00027">
    <property type="entry name" value="cNMP_binding"/>
    <property type="match status" value="1"/>
</dbReference>
<dbReference type="PROSITE" id="PS00889">
    <property type="entry name" value="CNMP_BINDING_2"/>
    <property type="match status" value="1"/>
</dbReference>
<dbReference type="InterPro" id="IPR018488">
    <property type="entry name" value="cNMP-bd_CS"/>
</dbReference>
<dbReference type="InterPro" id="IPR014710">
    <property type="entry name" value="RmlC-like_jellyroll"/>
</dbReference>
<dbReference type="AlphaFoldDB" id="A0A0S8G6P0"/>
<dbReference type="PROSITE" id="PS50042">
    <property type="entry name" value="CNMP_BINDING_3"/>
    <property type="match status" value="1"/>
</dbReference>